<name>A0A6N4DWV3_9GAMM</name>
<sequence>MNRDDNRHDPPEGRLMLDDQGIPILDEVVAEWAGGETADPNADLRQRLEEEMQHHLPQLAEQAARQAGAKLIRDLEPLLRERLALLLEQQTALIIEQMLDPERREGDE</sequence>
<dbReference type="AlphaFoldDB" id="A0A6N4DWV3"/>
<comment type="caution">
    <text evidence="1">The sequence shown here is derived from an EMBL/GenBank/DDBJ whole genome shotgun (WGS) entry which is preliminary data.</text>
</comment>
<dbReference type="Proteomes" id="UP000250928">
    <property type="component" value="Unassembled WGS sequence"/>
</dbReference>
<evidence type="ECO:0000313" key="2">
    <source>
        <dbReference type="Proteomes" id="UP000250928"/>
    </source>
</evidence>
<proteinExistence type="predicted"/>
<reference evidence="1 2" key="1">
    <citation type="submission" date="2018-01" db="EMBL/GenBank/DDBJ databases">
        <title>Novel co-symbiosis in the lucinid bivalve Phacoides pectinatus.</title>
        <authorList>
            <person name="Lim S.J."/>
            <person name="Davis B.G."/>
            <person name="Gill D.E."/>
            <person name="Engel A.S."/>
            <person name="Anderson L.C."/>
            <person name="Campbell B.J."/>
        </authorList>
    </citation>
    <scope>NUCLEOTIDE SEQUENCE [LARGE SCALE GENOMIC DNA]</scope>
    <source>
        <strain evidence="1">N3_P5</strain>
    </source>
</reference>
<accession>A0A6N4DWV3</accession>
<gene>
    <name evidence="1" type="ORF">C3L24_05795</name>
</gene>
<protein>
    <recommendedName>
        <fullName evidence="3">DUF2486 domain-containing protein</fullName>
    </recommendedName>
</protein>
<dbReference type="EMBL" id="PQCO01000177">
    <property type="protein sequence ID" value="PUE02593.1"/>
    <property type="molecule type" value="Genomic_DNA"/>
</dbReference>
<evidence type="ECO:0000313" key="1">
    <source>
        <dbReference type="EMBL" id="PUE02593.1"/>
    </source>
</evidence>
<organism evidence="1 2">
    <name type="scientific">Candidatus Sedimenticola endophacoides</name>
    <dbReference type="NCBI Taxonomy" id="2548426"/>
    <lineage>
        <taxon>Bacteria</taxon>
        <taxon>Pseudomonadati</taxon>
        <taxon>Pseudomonadota</taxon>
        <taxon>Gammaproteobacteria</taxon>
        <taxon>Chromatiales</taxon>
        <taxon>Sedimenticolaceae</taxon>
        <taxon>Sedimenticola</taxon>
    </lineage>
</organism>
<evidence type="ECO:0008006" key="3">
    <source>
        <dbReference type="Google" id="ProtNLM"/>
    </source>
</evidence>